<dbReference type="AlphaFoldDB" id="A0A3N4IN85"/>
<dbReference type="GO" id="GO:0008757">
    <property type="term" value="F:S-adenosylmethionine-dependent methyltransferase activity"/>
    <property type="evidence" value="ECO:0007669"/>
    <property type="project" value="InterPro"/>
</dbReference>
<proteinExistence type="inferred from homology"/>
<dbReference type="SUPFAM" id="SSF53335">
    <property type="entry name" value="S-adenosyl-L-methionine-dependent methyltransferases"/>
    <property type="match status" value="1"/>
</dbReference>
<evidence type="ECO:0000256" key="1">
    <source>
        <dbReference type="ARBA" id="ARBA00008361"/>
    </source>
</evidence>
<keyword evidence="2 5" id="KW-0489">Methyltransferase</keyword>
<keyword evidence="6" id="KW-1185">Reference proteome</keyword>
<dbReference type="STRING" id="1160509.A0A3N4IN85"/>
<dbReference type="OrthoDB" id="10027013at2759"/>
<keyword evidence="3 5" id="KW-0808">Transferase</keyword>
<dbReference type="InterPro" id="IPR051052">
    <property type="entry name" value="Diverse_substrate_MTase"/>
</dbReference>
<sequence length="319" mass="36018">MSAFSAPDFNANSYSASHPRVPTPLPPFLLSYLPEPNTTLLDIGCGPGLSTLPFVPYFTNIIGIDPSPPMIATANDLVASKPEKYKGKNIRFAVGTAEDFRAFGVEDASVDMVTCGEAAHYFDQAKFWPEAERVLRPGGIVGIWGYIDCAVTGAPAASEALMKWFYDDSKLGPYWEDGMRKVREWYKEIKAPDNGVWVGRKYWIHKAQAEGVGIEPEERVGEEKVKEGKLFVVKMKLGGLEEYFRTWSGVHRWKGEHPERKRRSEGGVGDVVDEMMEDIVKREKAWGFTEEDIKTGKWREKEVEVVWNHVVLIVQKRKD</sequence>
<name>A0A3N4IN85_ASCIM</name>
<dbReference type="Gene3D" id="3.40.50.150">
    <property type="entry name" value="Vaccinia Virus protein VP39"/>
    <property type="match status" value="1"/>
</dbReference>
<dbReference type="Pfam" id="PF08241">
    <property type="entry name" value="Methyltransf_11"/>
    <property type="match status" value="1"/>
</dbReference>
<dbReference type="CDD" id="cd02440">
    <property type="entry name" value="AdoMet_MTases"/>
    <property type="match status" value="1"/>
</dbReference>
<dbReference type="PANTHER" id="PTHR44942:SF4">
    <property type="entry name" value="METHYLTRANSFERASE TYPE 11 DOMAIN-CONTAINING PROTEIN"/>
    <property type="match status" value="1"/>
</dbReference>
<feature type="domain" description="Methyltransferase type 11" evidence="4">
    <location>
        <begin position="41"/>
        <end position="141"/>
    </location>
</feature>
<reference evidence="5 6" key="1">
    <citation type="journal article" date="2018" name="Nat. Ecol. Evol.">
        <title>Pezizomycetes genomes reveal the molecular basis of ectomycorrhizal truffle lifestyle.</title>
        <authorList>
            <person name="Murat C."/>
            <person name="Payen T."/>
            <person name="Noel B."/>
            <person name="Kuo A."/>
            <person name="Morin E."/>
            <person name="Chen J."/>
            <person name="Kohler A."/>
            <person name="Krizsan K."/>
            <person name="Balestrini R."/>
            <person name="Da Silva C."/>
            <person name="Montanini B."/>
            <person name="Hainaut M."/>
            <person name="Levati E."/>
            <person name="Barry K.W."/>
            <person name="Belfiori B."/>
            <person name="Cichocki N."/>
            <person name="Clum A."/>
            <person name="Dockter R.B."/>
            <person name="Fauchery L."/>
            <person name="Guy J."/>
            <person name="Iotti M."/>
            <person name="Le Tacon F."/>
            <person name="Lindquist E.A."/>
            <person name="Lipzen A."/>
            <person name="Malagnac F."/>
            <person name="Mello A."/>
            <person name="Molinier V."/>
            <person name="Miyauchi S."/>
            <person name="Poulain J."/>
            <person name="Riccioni C."/>
            <person name="Rubini A."/>
            <person name="Sitrit Y."/>
            <person name="Splivallo R."/>
            <person name="Traeger S."/>
            <person name="Wang M."/>
            <person name="Zifcakova L."/>
            <person name="Wipf D."/>
            <person name="Zambonelli A."/>
            <person name="Paolocci F."/>
            <person name="Nowrousian M."/>
            <person name="Ottonello S."/>
            <person name="Baldrian P."/>
            <person name="Spatafora J.W."/>
            <person name="Henrissat B."/>
            <person name="Nagy L.G."/>
            <person name="Aury J.M."/>
            <person name="Wincker P."/>
            <person name="Grigoriev I.V."/>
            <person name="Bonfante P."/>
            <person name="Martin F.M."/>
        </authorList>
    </citation>
    <scope>NUCLEOTIDE SEQUENCE [LARGE SCALE GENOMIC DNA]</scope>
    <source>
        <strain evidence="5 6">RN42</strain>
    </source>
</reference>
<evidence type="ECO:0000259" key="4">
    <source>
        <dbReference type="Pfam" id="PF08241"/>
    </source>
</evidence>
<evidence type="ECO:0000313" key="5">
    <source>
        <dbReference type="EMBL" id="RPA83034.1"/>
    </source>
</evidence>
<dbReference type="PANTHER" id="PTHR44942">
    <property type="entry name" value="METHYLTRANSF_11 DOMAIN-CONTAINING PROTEIN"/>
    <property type="match status" value="1"/>
</dbReference>
<gene>
    <name evidence="5" type="ORF">BJ508DRAFT_237469</name>
</gene>
<organism evidence="5 6">
    <name type="scientific">Ascobolus immersus RN42</name>
    <dbReference type="NCBI Taxonomy" id="1160509"/>
    <lineage>
        <taxon>Eukaryota</taxon>
        <taxon>Fungi</taxon>
        <taxon>Dikarya</taxon>
        <taxon>Ascomycota</taxon>
        <taxon>Pezizomycotina</taxon>
        <taxon>Pezizomycetes</taxon>
        <taxon>Pezizales</taxon>
        <taxon>Ascobolaceae</taxon>
        <taxon>Ascobolus</taxon>
    </lineage>
</organism>
<dbReference type="EMBL" id="ML119667">
    <property type="protein sequence ID" value="RPA83034.1"/>
    <property type="molecule type" value="Genomic_DNA"/>
</dbReference>
<dbReference type="InterPro" id="IPR029063">
    <property type="entry name" value="SAM-dependent_MTases_sf"/>
</dbReference>
<evidence type="ECO:0000256" key="3">
    <source>
        <dbReference type="ARBA" id="ARBA00022679"/>
    </source>
</evidence>
<protein>
    <submittedName>
        <fullName evidence="5">S-adenosyl-L-methionine-dependent methyltransferase</fullName>
    </submittedName>
</protein>
<comment type="similarity">
    <text evidence="1">Belongs to the methyltransferase superfamily.</text>
</comment>
<evidence type="ECO:0000313" key="6">
    <source>
        <dbReference type="Proteomes" id="UP000275078"/>
    </source>
</evidence>
<accession>A0A3N4IN85</accession>
<dbReference type="GO" id="GO:0032259">
    <property type="term" value="P:methylation"/>
    <property type="evidence" value="ECO:0007669"/>
    <property type="project" value="UniProtKB-KW"/>
</dbReference>
<dbReference type="Proteomes" id="UP000275078">
    <property type="component" value="Unassembled WGS sequence"/>
</dbReference>
<dbReference type="InterPro" id="IPR013216">
    <property type="entry name" value="Methyltransf_11"/>
</dbReference>
<evidence type="ECO:0000256" key="2">
    <source>
        <dbReference type="ARBA" id="ARBA00022603"/>
    </source>
</evidence>